<dbReference type="GO" id="GO:0046872">
    <property type="term" value="F:metal ion binding"/>
    <property type="evidence" value="ECO:0007669"/>
    <property type="project" value="UniProtKB-KW"/>
</dbReference>
<evidence type="ECO:0000256" key="2">
    <source>
        <dbReference type="ARBA" id="ARBA00008072"/>
    </source>
</evidence>
<feature type="domain" description="Alcohol dehydrogenase-like N-terminal" evidence="7">
    <location>
        <begin position="26"/>
        <end position="101"/>
    </location>
</feature>
<evidence type="ECO:0000313" key="8">
    <source>
        <dbReference type="EMBL" id="QBE99846.1"/>
    </source>
</evidence>
<dbReference type="CDD" id="cd08255">
    <property type="entry name" value="2-desacetyl-2-hydroxyethyl_bacteriochlorophyllide_like"/>
    <property type="match status" value="1"/>
</dbReference>
<evidence type="ECO:0000256" key="5">
    <source>
        <dbReference type="ARBA" id="ARBA00023002"/>
    </source>
</evidence>
<keyword evidence="3" id="KW-0479">Metal-binding</keyword>
<dbReference type="Pfam" id="PF08240">
    <property type="entry name" value="ADH_N"/>
    <property type="match status" value="1"/>
</dbReference>
<accession>A0A4P6M5J5</accession>
<dbReference type="Proteomes" id="UP000289794">
    <property type="component" value="Chromosome"/>
</dbReference>
<dbReference type="Gene3D" id="3.40.50.720">
    <property type="entry name" value="NAD(P)-binding Rossmann-like Domain"/>
    <property type="match status" value="1"/>
</dbReference>
<evidence type="ECO:0000256" key="3">
    <source>
        <dbReference type="ARBA" id="ARBA00022723"/>
    </source>
</evidence>
<dbReference type="Gene3D" id="3.90.180.10">
    <property type="entry name" value="Medium-chain alcohol dehydrogenases, catalytic domain"/>
    <property type="match status" value="2"/>
</dbReference>
<dbReference type="PANTHER" id="PTHR43350:SF19">
    <property type="entry name" value="D-GULOSIDE 3-DEHYDROGENASE"/>
    <property type="match status" value="1"/>
</dbReference>
<feature type="domain" description="Alcohol dehydrogenase-like C-terminal" evidence="6">
    <location>
        <begin position="145"/>
        <end position="255"/>
    </location>
</feature>
<comment type="similarity">
    <text evidence="2">Belongs to the zinc-containing alcohol dehydrogenase family.</text>
</comment>
<evidence type="ECO:0000256" key="1">
    <source>
        <dbReference type="ARBA" id="ARBA00001947"/>
    </source>
</evidence>
<dbReference type="PANTHER" id="PTHR43350">
    <property type="entry name" value="NAD-DEPENDENT ALCOHOL DEHYDROGENASE"/>
    <property type="match status" value="1"/>
</dbReference>
<dbReference type="SUPFAM" id="SSF51735">
    <property type="entry name" value="NAD(P)-binding Rossmann-fold domains"/>
    <property type="match status" value="1"/>
</dbReference>
<evidence type="ECO:0000313" key="9">
    <source>
        <dbReference type="Proteomes" id="UP000289794"/>
    </source>
</evidence>
<dbReference type="GO" id="GO:0008868">
    <property type="term" value="F:galactitol-1-phosphate 5-dehydrogenase activity"/>
    <property type="evidence" value="ECO:0007669"/>
    <property type="project" value="UniProtKB-EC"/>
</dbReference>
<keyword evidence="4" id="KW-0862">Zinc</keyword>
<name>A0A4P6M5J5_9FIRM</name>
<keyword evidence="5 8" id="KW-0560">Oxidoreductase</keyword>
<evidence type="ECO:0000259" key="7">
    <source>
        <dbReference type="Pfam" id="PF08240"/>
    </source>
</evidence>
<dbReference type="AlphaFoldDB" id="A0A4P6M5J5"/>
<proteinExistence type="inferred from homology"/>
<dbReference type="Pfam" id="PF00107">
    <property type="entry name" value="ADH_zinc_N"/>
    <property type="match status" value="1"/>
</dbReference>
<sequence length="325" mass="35961">MRADKICAYEKGKVRLEKCQVKTPKDNEVLVKTLFSTISPGTELAWLNHMENTPGEYPYDPGYSCCGQIEELGSSVSGFQTGDLVVCNQIHCSRFTIEAEKCTKLPRGINPREASAFRLASISLQGIRKAEIQLGDNVAVLGLGPIGNLAAQLGFCAGAGRITGFDFVEWRRVLAERCGITGTEENGEKEEFDSAFDVVIEATGVPQAVNTAFKMAKPLGRVVLLGSTRGNTDGVNFYRDVHRKGITVVGAHEMHRAQNERDQFGHFRSHKRDEETIVELLAQRRIVLDPLISENAEPENAQNIYDRLLSKKEPLMLAAFCWGEE</sequence>
<dbReference type="RefSeq" id="WP_130182776.1">
    <property type="nucleotide sequence ID" value="NZ_CP035945.1"/>
</dbReference>
<evidence type="ECO:0000256" key="4">
    <source>
        <dbReference type="ARBA" id="ARBA00022833"/>
    </source>
</evidence>
<dbReference type="InterPro" id="IPR013149">
    <property type="entry name" value="ADH-like_C"/>
</dbReference>
<organism evidence="8 9">
    <name type="scientific">Blautia producta</name>
    <dbReference type="NCBI Taxonomy" id="33035"/>
    <lineage>
        <taxon>Bacteria</taxon>
        <taxon>Bacillati</taxon>
        <taxon>Bacillota</taxon>
        <taxon>Clostridia</taxon>
        <taxon>Lachnospirales</taxon>
        <taxon>Lachnospiraceae</taxon>
        <taxon>Blautia</taxon>
    </lineage>
</organism>
<dbReference type="InterPro" id="IPR036291">
    <property type="entry name" value="NAD(P)-bd_dom_sf"/>
</dbReference>
<dbReference type="KEGG" id="bpro:PMF13cell1_05440"/>
<comment type="cofactor">
    <cofactor evidence="1">
        <name>Zn(2+)</name>
        <dbReference type="ChEBI" id="CHEBI:29105"/>
    </cofactor>
</comment>
<protein>
    <submittedName>
        <fullName evidence="8">Galactitol-1-phosphate 5-dehydrogenase</fullName>
        <ecNumber evidence="8">1.1.1.251</ecNumber>
    </submittedName>
</protein>
<reference evidence="8 9" key="1">
    <citation type="submission" date="2019-01" db="EMBL/GenBank/DDBJ databases">
        <title>PMF-metabolizing Aryl O-demethylase.</title>
        <authorList>
            <person name="Kim M."/>
        </authorList>
    </citation>
    <scope>NUCLEOTIDE SEQUENCE [LARGE SCALE GENOMIC DNA]</scope>
    <source>
        <strain evidence="8 9">PMF1</strain>
    </source>
</reference>
<gene>
    <name evidence="8" type="primary">gatD_2</name>
    <name evidence="8" type="ORF">PMF13cell1_05440</name>
</gene>
<dbReference type="InterPro" id="IPR013154">
    <property type="entry name" value="ADH-like_N"/>
</dbReference>
<dbReference type="SUPFAM" id="SSF50129">
    <property type="entry name" value="GroES-like"/>
    <property type="match status" value="1"/>
</dbReference>
<dbReference type="InterPro" id="IPR011032">
    <property type="entry name" value="GroES-like_sf"/>
</dbReference>
<dbReference type="EMBL" id="CP035945">
    <property type="protein sequence ID" value="QBE99846.1"/>
    <property type="molecule type" value="Genomic_DNA"/>
</dbReference>
<evidence type="ECO:0000259" key="6">
    <source>
        <dbReference type="Pfam" id="PF00107"/>
    </source>
</evidence>
<dbReference type="EC" id="1.1.1.251" evidence="8"/>